<proteinExistence type="predicted"/>
<name>A0A5F1ZT56_9LEPT</name>
<organism evidence="2 5">
    <name type="scientific">Leptospira langatensis</name>
    <dbReference type="NCBI Taxonomy" id="2484983"/>
    <lineage>
        <taxon>Bacteria</taxon>
        <taxon>Pseudomonadati</taxon>
        <taxon>Spirochaetota</taxon>
        <taxon>Spirochaetia</taxon>
        <taxon>Leptospirales</taxon>
        <taxon>Leptospiraceae</taxon>
        <taxon>Leptospira</taxon>
    </lineage>
</organism>
<evidence type="ECO:0000313" key="2">
    <source>
        <dbReference type="EMBL" id="TGK02869.1"/>
    </source>
</evidence>
<reference evidence="3" key="1">
    <citation type="submission" date="2018-10" db="EMBL/GenBank/DDBJ databases">
        <authorList>
            <person name="Vincent A.T."/>
            <person name="Schiettekatte O."/>
            <person name="Bourhy P."/>
            <person name="Veyrier F.J."/>
            <person name="Picardeau M."/>
        </authorList>
    </citation>
    <scope>NUCLEOTIDE SEQUENCE</scope>
    <source>
        <strain evidence="3">201702690</strain>
    </source>
</reference>
<feature type="domain" description="DUF1554" evidence="1">
    <location>
        <begin position="200"/>
        <end position="343"/>
    </location>
</feature>
<dbReference type="AlphaFoldDB" id="A0A5F1ZT56"/>
<accession>A0A5F1ZT56</accession>
<gene>
    <name evidence="2" type="ORF">EHO57_06025</name>
    <name evidence="3" type="ORF">EHQ53_05190</name>
</gene>
<dbReference type="InterPro" id="IPR011448">
    <property type="entry name" value="DUF1554"/>
</dbReference>
<protein>
    <submittedName>
        <fullName evidence="2">DUF1554 domain-containing protein</fullName>
    </submittedName>
</protein>
<keyword evidence="4" id="KW-1185">Reference proteome</keyword>
<dbReference type="OrthoDB" id="316636at2"/>
<evidence type="ECO:0000313" key="5">
    <source>
        <dbReference type="Proteomes" id="UP000297946"/>
    </source>
</evidence>
<evidence type="ECO:0000313" key="4">
    <source>
        <dbReference type="Proteomes" id="UP000297273"/>
    </source>
</evidence>
<dbReference type="Pfam" id="PF07588">
    <property type="entry name" value="DUF1554"/>
    <property type="match status" value="1"/>
</dbReference>
<comment type="caution">
    <text evidence="2">The sequence shown here is derived from an EMBL/GenBank/DDBJ whole genome shotgun (WGS) entry which is preliminary data.</text>
</comment>
<sequence>MRLFPVIKVNMRVPRSFFKICILLSLSQEVSFCNKAETEALDGSKPSLGGAFILDPTLLQFSPRYTIKALVDGGGNPFVTEGEELDITLTLENFPDDPNEQANFQFYPGSSELLITGMDENSQYSDYFLESSQKLTVGLNLNLTHDVDCLDQDYYLIAVDTVSNIPQKIKINTFDSDKCLYLATNGGKGWTGSFATQSVTNGYGAVEAADEICNSNIPTAFYAGGGEPPVYKAMLAVSYTGQYGATRNTSTNWVFSPYTIYYGRDGKKEIFQFFDLSRVNFAGEEFWTYSFGTSGRIWTGFTDMNWSTGTPSQSECASVYNEAGSIASWYVNSSASGLTGNHGLATNTDYRSISEYTVPTSPTAGPLPVISNCNKDKRYFICVEQ</sequence>
<dbReference type="EMBL" id="RQGC01000004">
    <property type="protein sequence ID" value="TGL41623.1"/>
    <property type="molecule type" value="Genomic_DNA"/>
</dbReference>
<dbReference type="Proteomes" id="UP000297273">
    <property type="component" value="Unassembled WGS sequence"/>
</dbReference>
<dbReference type="Proteomes" id="UP000297946">
    <property type="component" value="Unassembled WGS sequence"/>
</dbReference>
<evidence type="ECO:0000259" key="1">
    <source>
        <dbReference type="Pfam" id="PF07588"/>
    </source>
</evidence>
<dbReference type="EMBL" id="RQER01000004">
    <property type="protein sequence ID" value="TGK02869.1"/>
    <property type="molecule type" value="Genomic_DNA"/>
</dbReference>
<evidence type="ECO:0000313" key="3">
    <source>
        <dbReference type="EMBL" id="TGL41623.1"/>
    </source>
</evidence>
<reference evidence="4 5" key="2">
    <citation type="journal article" date="2019" name="PLoS Negl. Trop. Dis.">
        <title>Revisiting the worldwide diversity of Leptospira species in the environment.</title>
        <authorList>
            <person name="Vincent A.T."/>
            <person name="Schiettekatte O."/>
            <person name="Bourhy P."/>
            <person name="Veyrier F.J."/>
            <person name="Picardeau M."/>
        </authorList>
    </citation>
    <scope>NUCLEOTIDE SEQUENCE [LARGE SCALE GENOMIC DNA]</scope>
    <source>
        <strain evidence="4">201702690</strain>
        <strain evidence="2 5">SSW18</strain>
    </source>
</reference>